<dbReference type="AlphaFoldDB" id="A0A182FZ24"/>
<dbReference type="Proteomes" id="UP000069272">
    <property type="component" value="Chromosome 2R"/>
</dbReference>
<sequence length="140" mass="15410">MSHQISPKNNHEPIKLNEKTSNVHLHCASTSVVKMSCRNRHCCRETFDRTMLQSPFLRIARRRYFRVVPGRNARLRLLPTDGDWGQYTIGVVGVMGVFGGSCPSPISIGGIFSNGLRGSNLASSRASGDSGSIGTVKFFR</sequence>
<dbReference type="VEuPathDB" id="VectorBase:AALB014847"/>
<organism evidence="1 2">
    <name type="scientific">Anopheles albimanus</name>
    <name type="common">New world malaria mosquito</name>
    <dbReference type="NCBI Taxonomy" id="7167"/>
    <lineage>
        <taxon>Eukaryota</taxon>
        <taxon>Metazoa</taxon>
        <taxon>Ecdysozoa</taxon>
        <taxon>Arthropoda</taxon>
        <taxon>Hexapoda</taxon>
        <taxon>Insecta</taxon>
        <taxon>Pterygota</taxon>
        <taxon>Neoptera</taxon>
        <taxon>Endopterygota</taxon>
        <taxon>Diptera</taxon>
        <taxon>Nematocera</taxon>
        <taxon>Culicoidea</taxon>
        <taxon>Culicidae</taxon>
        <taxon>Anophelinae</taxon>
        <taxon>Anopheles</taxon>
    </lineage>
</organism>
<evidence type="ECO:0000313" key="1">
    <source>
        <dbReference type="EnsemblMetazoa" id="AALB014847-PA"/>
    </source>
</evidence>
<protein>
    <submittedName>
        <fullName evidence="1">Uncharacterized protein</fullName>
    </submittedName>
</protein>
<evidence type="ECO:0000313" key="2">
    <source>
        <dbReference type="Proteomes" id="UP000069272"/>
    </source>
</evidence>
<name>A0A182FZ24_ANOAL</name>
<proteinExistence type="predicted"/>
<dbReference type="EnsemblMetazoa" id="AALB014847-RA">
    <property type="protein sequence ID" value="AALB014847-PA"/>
    <property type="gene ID" value="AALB014847"/>
</dbReference>
<reference evidence="1 2" key="1">
    <citation type="journal article" date="2017" name="G3 (Bethesda)">
        <title>The Physical Genome Mapping of Anopheles albimanus Corrected Scaffold Misassemblies and Identified Interarm Rearrangements in Genus Anopheles.</title>
        <authorList>
            <person name="Artemov G.N."/>
            <person name="Peery A.N."/>
            <person name="Jiang X."/>
            <person name="Tu Z."/>
            <person name="Stegniy V.N."/>
            <person name="Sharakhova M.V."/>
            <person name="Sharakhov I.V."/>
        </authorList>
    </citation>
    <scope>NUCLEOTIDE SEQUENCE [LARGE SCALE GENOMIC DNA]</scope>
    <source>
        <strain evidence="1 2">ALBI9_A</strain>
    </source>
</reference>
<reference evidence="1" key="2">
    <citation type="submission" date="2022-08" db="UniProtKB">
        <authorList>
            <consortium name="EnsemblMetazoa"/>
        </authorList>
    </citation>
    <scope>IDENTIFICATION</scope>
    <source>
        <strain evidence="1">STECLA/ALBI9_A</strain>
    </source>
</reference>
<keyword evidence="2" id="KW-1185">Reference proteome</keyword>
<accession>A0A182FZ24</accession>